<comment type="function">
    <text evidence="1">Reversible hydration of carbon dioxide.</text>
</comment>
<dbReference type="SMART" id="SM01057">
    <property type="entry name" value="Carb_anhydrase"/>
    <property type="match status" value="1"/>
</dbReference>
<evidence type="ECO:0000313" key="9">
    <source>
        <dbReference type="Proteomes" id="UP000327013"/>
    </source>
</evidence>
<feature type="region of interest" description="Disordered" evidence="5">
    <location>
        <begin position="185"/>
        <end position="212"/>
    </location>
</feature>
<evidence type="ECO:0000259" key="7">
    <source>
        <dbReference type="PROSITE" id="PS51144"/>
    </source>
</evidence>
<keyword evidence="6" id="KW-0732">Signal</keyword>
<proteinExistence type="inferred from homology"/>
<protein>
    <recommendedName>
        <fullName evidence="7">Alpha-carbonic anhydrase domain-containing protein</fullName>
    </recommendedName>
</protein>
<gene>
    <name evidence="8" type="ORF">FH972_016774</name>
</gene>
<evidence type="ECO:0000256" key="3">
    <source>
        <dbReference type="ARBA" id="ARBA00006365"/>
    </source>
</evidence>
<feature type="compositionally biased region" description="Polar residues" evidence="5">
    <location>
        <begin position="190"/>
        <end position="202"/>
    </location>
</feature>
<comment type="catalytic activity">
    <reaction evidence="4">
        <text>hydrogencarbonate + H(+) = CO2 + H2O</text>
        <dbReference type="Rhea" id="RHEA:10748"/>
        <dbReference type="ChEBI" id="CHEBI:15377"/>
        <dbReference type="ChEBI" id="CHEBI:15378"/>
        <dbReference type="ChEBI" id="CHEBI:16526"/>
        <dbReference type="ChEBI" id="CHEBI:17544"/>
        <dbReference type="EC" id="4.2.1.1"/>
    </reaction>
</comment>
<feature type="signal peptide" evidence="6">
    <location>
        <begin position="1"/>
        <end position="24"/>
    </location>
</feature>
<dbReference type="GO" id="GO:0006730">
    <property type="term" value="P:one-carbon metabolic process"/>
    <property type="evidence" value="ECO:0007669"/>
    <property type="project" value="TreeGrafter"/>
</dbReference>
<name>A0A5N6RI69_9ROSI</name>
<dbReference type="GO" id="GO:0009570">
    <property type="term" value="C:chloroplast stroma"/>
    <property type="evidence" value="ECO:0007669"/>
    <property type="project" value="UniProtKB-SubCell"/>
</dbReference>
<dbReference type="SUPFAM" id="SSF51069">
    <property type="entry name" value="Carbonic anhydrase"/>
    <property type="match status" value="1"/>
</dbReference>
<evidence type="ECO:0000313" key="8">
    <source>
        <dbReference type="EMBL" id="KAE8098733.1"/>
    </source>
</evidence>
<dbReference type="AlphaFoldDB" id="A0A5N6RI69"/>
<dbReference type="InterPro" id="IPR041891">
    <property type="entry name" value="Alpha_CA_prokaryot-like"/>
</dbReference>
<feature type="domain" description="Alpha-carbonic anhydrase" evidence="7">
    <location>
        <begin position="32"/>
        <end position="212"/>
    </location>
</feature>
<dbReference type="Proteomes" id="UP000327013">
    <property type="component" value="Chromosome 7"/>
</dbReference>
<accession>A0A5N6RI69</accession>
<dbReference type="InterPro" id="IPR001148">
    <property type="entry name" value="CA_dom"/>
</dbReference>
<dbReference type="GO" id="GO:0004089">
    <property type="term" value="F:carbonate dehydratase activity"/>
    <property type="evidence" value="ECO:0007669"/>
    <property type="project" value="UniProtKB-EC"/>
</dbReference>
<dbReference type="PANTHER" id="PTHR18952:SF271">
    <property type="entry name" value="ALPHA CARBONIC ANHYDRASE 4-RELATED"/>
    <property type="match status" value="1"/>
</dbReference>
<evidence type="ECO:0000256" key="1">
    <source>
        <dbReference type="ARBA" id="ARBA00002904"/>
    </source>
</evidence>
<dbReference type="InterPro" id="IPR036398">
    <property type="entry name" value="CA_dom_sf"/>
</dbReference>
<keyword evidence="9" id="KW-1185">Reference proteome</keyword>
<dbReference type="EMBL" id="CM017327">
    <property type="protein sequence ID" value="KAE8098733.1"/>
    <property type="molecule type" value="Genomic_DNA"/>
</dbReference>
<sequence>MANPTAIFVFLISLILLSHNFSTALDSGDNETQFNYIEGSDIGPEDWGTLNPPKWIACGNGTMQSPIDIQQVQNSSTLEELEMDYESANATLVNSGHDIAVVWTQDAGKITINGTDYKLLKCHWHSPSEHTFNGTSYDLEIHVVHKSSSGKFAVVGILYKNGSSDDPFLSKVKTVSREQVEALKAAVDNGSHSNARPTQQANGRLEQLYSPN</sequence>
<feature type="chain" id="PRO_5024359525" description="Alpha-carbonic anhydrase domain-containing protein" evidence="6">
    <location>
        <begin position="25"/>
        <end position="212"/>
    </location>
</feature>
<comment type="similarity">
    <text evidence="3">Belongs to the alpha-class carbonic anhydrase family.</text>
</comment>
<dbReference type="PROSITE" id="PS51144">
    <property type="entry name" value="ALPHA_CA_2"/>
    <property type="match status" value="1"/>
</dbReference>
<dbReference type="OrthoDB" id="429145at2759"/>
<dbReference type="InterPro" id="IPR023561">
    <property type="entry name" value="Carbonic_anhydrase_a-class"/>
</dbReference>
<dbReference type="GO" id="GO:0008270">
    <property type="term" value="F:zinc ion binding"/>
    <property type="evidence" value="ECO:0007669"/>
    <property type="project" value="InterPro"/>
</dbReference>
<comment type="subcellular location">
    <subcellularLocation>
        <location evidence="2">Plastid</location>
        <location evidence="2">Chloroplast stroma</location>
    </subcellularLocation>
</comment>
<evidence type="ECO:0000256" key="6">
    <source>
        <dbReference type="SAM" id="SignalP"/>
    </source>
</evidence>
<dbReference type="CDD" id="cd03124">
    <property type="entry name" value="alpha_CA_prokaryotic_like"/>
    <property type="match status" value="1"/>
</dbReference>
<evidence type="ECO:0000256" key="2">
    <source>
        <dbReference type="ARBA" id="ARBA00004470"/>
    </source>
</evidence>
<evidence type="ECO:0000256" key="5">
    <source>
        <dbReference type="SAM" id="MobiDB-lite"/>
    </source>
</evidence>
<reference evidence="8 9" key="1">
    <citation type="submission" date="2019-06" db="EMBL/GenBank/DDBJ databases">
        <title>A chromosomal-level reference genome of Carpinus fangiana (Coryloideae, Betulaceae).</title>
        <authorList>
            <person name="Yang X."/>
            <person name="Wang Z."/>
            <person name="Zhang L."/>
            <person name="Hao G."/>
            <person name="Liu J."/>
            <person name="Yang Y."/>
        </authorList>
    </citation>
    <scope>NUCLEOTIDE SEQUENCE [LARGE SCALE GENOMIC DNA]</scope>
    <source>
        <strain evidence="8">Cfa_2016G</strain>
        <tissue evidence="8">Leaf</tissue>
    </source>
</reference>
<dbReference type="PANTHER" id="PTHR18952">
    <property type="entry name" value="CARBONIC ANHYDRASE"/>
    <property type="match status" value="1"/>
</dbReference>
<evidence type="ECO:0000256" key="4">
    <source>
        <dbReference type="ARBA" id="ARBA00048348"/>
    </source>
</evidence>
<organism evidence="8 9">
    <name type="scientific">Carpinus fangiana</name>
    <dbReference type="NCBI Taxonomy" id="176857"/>
    <lineage>
        <taxon>Eukaryota</taxon>
        <taxon>Viridiplantae</taxon>
        <taxon>Streptophyta</taxon>
        <taxon>Embryophyta</taxon>
        <taxon>Tracheophyta</taxon>
        <taxon>Spermatophyta</taxon>
        <taxon>Magnoliopsida</taxon>
        <taxon>eudicotyledons</taxon>
        <taxon>Gunneridae</taxon>
        <taxon>Pentapetalae</taxon>
        <taxon>rosids</taxon>
        <taxon>fabids</taxon>
        <taxon>Fagales</taxon>
        <taxon>Betulaceae</taxon>
        <taxon>Carpinus</taxon>
    </lineage>
</organism>
<dbReference type="Gene3D" id="3.10.200.10">
    <property type="entry name" value="Alpha carbonic anhydrase"/>
    <property type="match status" value="1"/>
</dbReference>
<dbReference type="Pfam" id="PF00194">
    <property type="entry name" value="Carb_anhydrase"/>
    <property type="match status" value="1"/>
</dbReference>